<dbReference type="InterPro" id="IPR016181">
    <property type="entry name" value="Acyl_CoA_acyltransferase"/>
</dbReference>
<protein>
    <submittedName>
        <fullName evidence="2">GNAT family acetyltransferase, putative (AFU_orthologue AFUA_7G00850)</fullName>
    </submittedName>
</protein>
<dbReference type="FunCoup" id="Q5ASX6">
    <property type="interactions" value="682"/>
</dbReference>
<dbReference type="Pfam" id="PF13302">
    <property type="entry name" value="Acetyltransf_3"/>
    <property type="match status" value="1"/>
</dbReference>
<dbReference type="Gene3D" id="3.40.630.30">
    <property type="match status" value="1"/>
</dbReference>
<gene>
    <name evidence="2" type="ORF">ANIA_08604</name>
</gene>
<keyword evidence="3" id="KW-1185">Reference proteome</keyword>
<dbReference type="PANTHER" id="PTHR43441:SF2">
    <property type="entry name" value="FAMILY ACETYLTRANSFERASE, PUTATIVE (AFU_ORTHOLOGUE AFUA_7G00850)-RELATED"/>
    <property type="match status" value="1"/>
</dbReference>
<dbReference type="InterPro" id="IPR000182">
    <property type="entry name" value="GNAT_dom"/>
</dbReference>
<evidence type="ECO:0000259" key="1">
    <source>
        <dbReference type="PROSITE" id="PS51186"/>
    </source>
</evidence>
<dbReference type="HOGENOM" id="CLU_013985_1_2_1"/>
<dbReference type="InParanoid" id="Q5ASX6"/>
<name>Q5ASX6_EMENI</name>
<dbReference type="PANTHER" id="PTHR43441">
    <property type="entry name" value="RIBOSOMAL-PROTEIN-SERINE ACETYLTRANSFERASE"/>
    <property type="match status" value="1"/>
</dbReference>
<dbReference type="GO" id="GO:1990189">
    <property type="term" value="F:protein N-terminal-serine acetyltransferase activity"/>
    <property type="evidence" value="ECO:0000318"/>
    <property type="project" value="GO_Central"/>
</dbReference>
<sequence>MSNQPVGAIVELPVSTHPAPTTLTGRSINLVPLKITHADELFPLVNNADSFQTALWDYIPDGPYDDVAHLRADFAAREISKDPVFFAIIDTRPSRPTTGNAIGYIAFMNISPEHRRIEIGHVIFTMALQRTIGATEAVYLLLQHAIEELGYRRVEWKCNALNEGSRRAALRLGFQFEGVFRQHMVVKGRNRDTAWFSIVREEWPELKKAFDGWLDEGNFDENGAQRRRLEEFRASA</sequence>
<evidence type="ECO:0000313" key="3">
    <source>
        <dbReference type="Proteomes" id="UP000000560"/>
    </source>
</evidence>
<accession>Q5ASX6</accession>
<dbReference type="SUPFAM" id="SSF55729">
    <property type="entry name" value="Acyl-CoA N-acyltransferases (Nat)"/>
    <property type="match status" value="1"/>
</dbReference>
<dbReference type="eggNOG" id="ENOG502S3S6">
    <property type="taxonomic scope" value="Eukaryota"/>
</dbReference>
<dbReference type="AlphaFoldDB" id="Q5ASX6"/>
<dbReference type="InterPro" id="IPR051908">
    <property type="entry name" value="Ribosomal_N-acetyltransferase"/>
</dbReference>
<feature type="domain" description="N-acetyltransferase" evidence="1">
    <location>
        <begin position="28"/>
        <end position="192"/>
    </location>
</feature>
<dbReference type="GO" id="GO:0008999">
    <property type="term" value="F:protein-N-terminal-alanine acetyltransferase activity"/>
    <property type="evidence" value="ECO:0000318"/>
    <property type="project" value="GO_Central"/>
</dbReference>
<dbReference type="GeneID" id="2868574"/>
<dbReference type="FunFam" id="3.40.630.30:FF:000047">
    <property type="entry name" value="Acetyltransferase, GNAT family"/>
    <property type="match status" value="1"/>
</dbReference>
<dbReference type="PROSITE" id="PS51186">
    <property type="entry name" value="GNAT"/>
    <property type="match status" value="1"/>
</dbReference>
<dbReference type="OrthoDB" id="41238at2759"/>
<dbReference type="KEGG" id="ani:ANIA_08604"/>
<dbReference type="VEuPathDB" id="FungiDB:AN8604"/>
<reference evidence="3" key="2">
    <citation type="journal article" date="2009" name="Fungal Genet. Biol.">
        <title>The 2008 update of the Aspergillus nidulans genome annotation: a community effort.</title>
        <authorList>
            <person name="Wortman J.R."/>
            <person name="Gilsenan J.M."/>
            <person name="Joardar V."/>
            <person name="Deegan J."/>
            <person name="Clutterbuck J."/>
            <person name="Andersen M.R."/>
            <person name="Archer D."/>
            <person name="Bencina M."/>
            <person name="Braus G."/>
            <person name="Coutinho P."/>
            <person name="von Dohren H."/>
            <person name="Doonan J."/>
            <person name="Driessen A.J."/>
            <person name="Durek P."/>
            <person name="Espeso E."/>
            <person name="Fekete E."/>
            <person name="Flipphi M."/>
            <person name="Estrada C.G."/>
            <person name="Geysens S."/>
            <person name="Goldman G."/>
            <person name="de Groot P.W."/>
            <person name="Hansen K."/>
            <person name="Harris S.D."/>
            <person name="Heinekamp T."/>
            <person name="Helmstaedt K."/>
            <person name="Henrissat B."/>
            <person name="Hofmann G."/>
            <person name="Homan T."/>
            <person name="Horio T."/>
            <person name="Horiuchi H."/>
            <person name="James S."/>
            <person name="Jones M."/>
            <person name="Karaffa L."/>
            <person name="Karanyi Z."/>
            <person name="Kato M."/>
            <person name="Keller N."/>
            <person name="Kelly D.E."/>
            <person name="Kiel J.A."/>
            <person name="Kim J.M."/>
            <person name="van der Klei I.J."/>
            <person name="Klis F.M."/>
            <person name="Kovalchuk A."/>
            <person name="Krasevec N."/>
            <person name="Kubicek C.P."/>
            <person name="Liu B."/>
            <person name="Maccabe A."/>
            <person name="Meyer V."/>
            <person name="Mirabito P."/>
            <person name="Miskei M."/>
            <person name="Mos M."/>
            <person name="Mullins J."/>
            <person name="Nelson D.R."/>
            <person name="Nielsen J."/>
            <person name="Oakley B.R."/>
            <person name="Osmani S.A."/>
            <person name="Pakula T."/>
            <person name="Paszewski A."/>
            <person name="Paulsen I."/>
            <person name="Pilsyk S."/>
            <person name="Pocsi I."/>
            <person name="Punt P.J."/>
            <person name="Ram A.F."/>
            <person name="Ren Q."/>
            <person name="Robellet X."/>
            <person name="Robson G."/>
            <person name="Seiboth B."/>
            <person name="van Solingen P."/>
            <person name="Specht T."/>
            <person name="Sun J."/>
            <person name="Taheri-Talesh N."/>
            <person name="Takeshita N."/>
            <person name="Ussery D."/>
            <person name="vanKuyk P.A."/>
            <person name="Visser H."/>
            <person name="van de Vondervoort P.J."/>
            <person name="de Vries R.P."/>
            <person name="Walton J."/>
            <person name="Xiang X."/>
            <person name="Xiong Y."/>
            <person name="Zeng A.P."/>
            <person name="Brandt B.W."/>
            <person name="Cornell M.J."/>
            <person name="van den Hondel C.A."/>
            <person name="Visser J."/>
            <person name="Oliver S.G."/>
            <person name="Turner G."/>
        </authorList>
    </citation>
    <scope>GENOME REANNOTATION</scope>
    <source>
        <strain evidence="3">FGSC A4 / ATCC 38163 / CBS 112.46 / NRRL 194 / M139</strain>
    </source>
</reference>
<proteinExistence type="predicted"/>
<organism evidence="2 3">
    <name type="scientific">Emericella nidulans (strain FGSC A4 / ATCC 38163 / CBS 112.46 / NRRL 194 / M139)</name>
    <name type="common">Aspergillus nidulans</name>
    <dbReference type="NCBI Taxonomy" id="227321"/>
    <lineage>
        <taxon>Eukaryota</taxon>
        <taxon>Fungi</taxon>
        <taxon>Dikarya</taxon>
        <taxon>Ascomycota</taxon>
        <taxon>Pezizomycotina</taxon>
        <taxon>Eurotiomycetes</taxon>
        <taxon>Eurotiomycetidae</taxon>
        <taxon>Eurotiales</taxon>
        <taxon>Aspergillaceae</taxon>
        <taxon>Aspergillus</taxon>
        <taxon>Aspergillus subgen. Nidulantes</taxon>
    </lineage>
</organism>
<evidence type="ECO:0000313" key="2">
    <source>
        <dbReference type="EMBL" id="CBF78348.1"/>
    </source>
</evidence>
<reference evidence="3" key="1">
    <citation type="journal article" date="2005" name="Nature">
        <title>Sequencing of Aspergillus nidulans and comparative analysis with A. fumigatus and A. oryzae.</title>
        <authorList>
            <person name="Galagan J.E."/>
            <person name="Calvo S.E."/>
            <person name="Cuomo C."/>
            <person name="Ma L.J."/>
            <person name="Wortman J.R."/>
            <person name="Batzoglou S."/>
            <person name="Lee S.I."/>
            <person name="Basturkmen M."/>
            <person name="Spevak C.C."/>
            <person name="Clutterbuck J."/>
            <person name="Kapitonov V."/>
            <person name="Jurka J."/>
            <person name="Scazzocchio C."/>
            <person name="Farman M."/>
            <person name="Butler J."/>
            <person name="Purcell S."/>
            <person name="Harris S."/>
            <person name="Braus G.H."/>
            <person name="Draht O."/>
            <person name="Busch S."/>
            <person name="D'Enfert C."/>
            <person name="Bouchier C."/>
            <person name="Goldman G.H."/>
            <person name="Bell-Pedersen D."/>
            <person name="Griffiths-Jones S."/>
            <person name="Doonan J.H."/>
            <person name="Yu J."/>
            <person name="Vienken K."/>
            <person name="Pain A."/>
            <person name="Freitag M."/>
            <person name="Selker E.U."/>
            <person name="Archer D.B."/>
            <person name="Penalva M.A."/>
            <person name="Oakley B.R."/>
            <person name="Momany M."/>
            <person name="Tanaka T."/>
            <person name="Kumagai T."/>
            <person name="Asai K."/>
            <person name="Machida M."/>
            <person name="Nierman W.C."/>
            <person name="Denning D.W."/>
            <person name="Caddick M."/>
            <person name="Hynes M."/>
            <person name="Paoletti M."/>
            <person name="Fischer R."/>
            <person name="Miller B."/>
            <person name="Dyer P."/>
            <person name="Sachs M.S."/>
            <person name="Osmani S.A."/>
            <person name="Birren B.W."/>
        </authorList>
    </citation>
    <scope>NUCLEOTIDE SEQUENCE [LARGE SCALE GENOMIC DNA]</scope>
    <source>
        <strain evidence="3">FGSC A4 / ATCC 38163 / CBS 112.46 / NRRL 194 / M139</strain>
    </source>
</reference>
<dbReference type="EMBL" id="BN001303">
    <property type="protein sequence ID" value="CBF78348.1"/>
    <property type="molecule type" value="Genomic_DNA"/>
</dbReference>
<dbReference type="RefSeq" id="XP_681873.1">
    <property type="nucleotide sequence ID" value="XM_676781.1"/>
</dbReference>
<dbReference type="OMA" id="FGAPMQR"/>
<dbReference type="Proteomes" id="UP000000560">
    <property type="component" value="Chromosome III"/>
</dbReference>
<accession>C8VAG7</accession>